<keyword evidence="1 3" id="KW-0479">Metal-binding</keyword>
<dbReference type="OrthoDB" id="9795018at2"/>
<dbReference type="GO" id="GO:0016788">
    <property type="term" value="F:hydrolase activity, acting on ester bonds"/>
    <property type="evidence" value="ECO:0007669"/>
    <property type="project" value="InterPro"/>
</dbReference>
<organism evidence="5 6">
    <name type="scientific">Microbacterium hatanonis</name>
    <dbReference type="NCBI Taxonomy" id="404366"/>
    <lineage>
        <taxon>Bacteria</taxon>
        <taxon>Bacillati</taxon>
        <taxon>Actinomycetota</taxon>
        <taxon>Actinomycetes</taxon>
        <taxon>Micrococcales</taxon>
        <taxon>Microbacteriaceae</taxon>
        <taxon>Microbacterium</taxon>
    </lineage>
</organism>
<dbReference type="PANTHER" id="PTHR10819">
    <property type="entry name" value="PHOSPHOTRIESTERASE-RELATED"/>
    <property type="match status" value="1"/>
</dbReference>
<dbReference type="PIRSF" id="PIRSF016839">
    <property type="entry name" value="PhP"/>
    <property type="match status" value="1"/>
</dbReference>
<dbReference type="GO" id="GO:0008270">
    <property type="term" value="F:zinc ion binding"/>
    <property type="evidence" value="ECO:0007669"/>
    <property type="project" value="InterPro"/>
</dbReference>
<evidence type="ECO:0000256" key="4">
    <source>
        <dbReference type="PROSITE-ProRule" id="PRU00679"/>
    </source>
</evidence>
<feature type="binding site" evidence="3">
    <location>
        <position position="80"/>
    </location>
    <ligand>
        <name>a divalent metal cation</name>
        <dbReference type="ChEBI" id="CHEBI:60240"/>
        <label>1</label>
    </ligand>
</feature>
<protein>
    <recommendedName>
        <fullName evidence="7">Phosphotriesterase-related protein</fullName>
    </recommendedName>
</protein>
<keyword evidence="6" id="KW-1185">Reference proteome</keyword>
<dbReference type="InterPro" id="IPR032466">
    <property type="entry name" value="Metal_Hydrolase"/>
</dbReference>
<comment type="similarity">
    <text evidence="4">Belongs to the metallo-dependent hydrolases superfamily. Phosphotriesterase family.</text>
</comment>
<dbReference type="AlphaFoldDB" id="A0A5C8HVG6"/>
<evidence type="ECO:0000313" key="5">
    <source>
        <dbReference type="EMBL" id="TXK10059.1"/>
    </source>
</evidence>
<feature type="binding site" evidence="3">
    <location>
        <position position="250"/>
    </location>
    <ligand>
        <name>a divalent metal cation</name>
        <dbReference type="ChEBI" id="CHEBI:60240"/>
        <label>2</label>
    </ligand>
</feature>
<comment type="caution">
    <text evidence="4">Lacks conserved residue(s) required for the propagation of feature annotation.</text>
</comment>
<evidence type="ECO:0000256" key="2">
    <source>
        <dbReference type="ARBA" id="ARBA00022801"/>
    </source>
</evidence>
<evidence type="ECO:0000313" key="6">
    <source>
        <dbReference type="Proteomes" id="UP000321034"/>
    </source>
</evidence>
<gene>
    <name evidence="5" type="ORF">FVP77_14445</name>
</gene>
<dbReference type="InterPro" id="IPR001559">
    <property type="entry name" value="Phosphotriesterase"/>
</dbReference>
<feature type="binding site" evidence="3">
    <location>
        <position position="217"/>
    </location>
    <ligand>
        <name>a divalent metal cation</name>
        <dbReference type="ChEBI" id="CHEBI:60240"/>
        <label>1</label>
    </ligand>
</feature>
<dbReference type="Proteomes" id="UP000321034">
    <property type="component" value="Unassembled WGS sequence"/>
</dbReference>
<reference evidence="5 6" key="1">
    <citation type="submission" date="2019-08" db="EMBL/GenBank/DDBJ databases">
        <authorList>
            <person name="Dong K."/>
        </authorList>
    </citation>
    <scope>NUCLEOTIDE SEQUENCE [LARGE SCALE GENOMIC DNA]</scope>
    <source>
        <strain evidence="5 6">JCM14558</strain>
    </source>
</reference>
<dbReference type="InterPro" id="IPR017947">
    <property type="entry name" value="AryldialkylPase_Zn-BS"/>
</dbReference>
<dbReference type="Gene3D" id="3.20.20.140">
    <property type="entry name" value="Metal-dependent hydrolases"/>
    <property type="match status" value="1"/>
</dbReference>
<dbReference type="EMBL" id="VRSV01000002">
    <property type="protein sequence ID" value="TXK10059.1"/>
    <property type="molecule type" value="Genomic_DNA"/>
</dbReference>
<feature type="binding site" evidence="3">
    <location>
        <position position="341"/>
    </location>
    <ligand>
        <name>a divalent metal cation</name>
        <dbReference type="ChEBI" id="CHEBI:60240"/>
        <label>1</label>
    </ligand>
</feature>
<comment type="caution">
    <text evidence="5">The sequence shown here is derived from an EMBL/GenBank/DDBJ whole genome shotgun (WGS) entry which is preliminary data.</text>
</comment>
<dbReference type="PANTHER" id="PTHR10819:SF3">
    <property type="entry name" value="PHOSPHOTRIESTERASE-RELATED PROTEIN"/>
    <property type="match status" value="1"/>
</dbReference>
<proteinExistence type="inferred from homology"/>
<comment type="cofactor">
    <cofactor evidence="3">
        <name>a divalent metal cation</name>
        <dbReference type="ChEBI" id="CHEBI:60240"/>
    </cofactor>
    <text evidence="3">Binds 2 divalent metal cations per subunit.</text>
</comment>
<feature type="binding site" evidence="3">
    <location>
        <position position="78"/>
    </location>
    <ligand>
        <name>a divalent metal cation</name>
        <dbReference type="ChEBI" id="CHEBI:60240"/>
        <label>1</label>
    </ligand>
</feature>
<name>A0A5C8HVG6_9MICO</name>
<evidence type="ECO:0000256" key="3">
    <source>
        <dbReference type="PIRSR" id="PIRSR601559-52"/>
    </source>
</evidence>
<feature type="binding site" evidence="3">
    <location>
        <position position="217"/>
    </location>
    <ligand>
        <name>a divalent metal cation</name>
        <dbReference type="ChEBI" id="CHEBI:60240"/>
        <label>2</label>
    </ligand>
</feature>
<sequence length="392" mass="42606">MDQHLQRLRSRAVVRRRRGVGARPRPGRRGPSGLLRVQERRHRDLARRTAGKGASVVDTVHTVTGPIGPADLGITLPHEHVYINMTRTTPQDGYLNVAAEADAELALFAAAGGATVIDLTNGELSDYAAPVGWSNDLRAMQQNPTTGSRSVANVLATKEVSERTGVQVILGTGHYYETYLDRLWFDRTPTNLIADYLIADLLDEIPGTGVRAGVIGEIASDLSHISATEERSFRAAGRAGRETGMLISTHAPTFPTGLAQLDILREEGVDPSRVAIGHADTVKSVDYSLEIARRGAFVQFDCLMTCRVGGVLVRPQIDRRLSYLRQLIDAGYAGSILLSHDVCQRSHLRAAGGPGYTFLFEEFRALAIEAGIAAETLDAIHRDNPRRAVFGE</sequence>
<dbReference type="SUPFAM" id="SSF51556">
    <property type="entry name" value="Metallo-dependent hydrolases"/>
    <property type="match status" value="1"/>
</dbReference>
<feature type="binding site" evidence="3">
    <location>
        <position position="278"/>
    </location>
    <ligand>
        <name>a divalent metal cation</name>
        <dbReference type="ChEBI" id="CHEBI:60240"/>
        <label>2</label>
    </ligand>
</feature>
<evidence type="ECO:0000256" key="1">
    <source>
        <dbReference type="ARBA" id="ARBA00022723"/>
    </source>
</evidence>
<dbReference type="PROSITE" id="PS01322">
    <property type="entry name" value="PHOSPHOTRIESTERASE_1"/>
    <property type="match status" value="1"/>
</dbReference>
<dbReference type="PROSITE" id="PS51347">
    <property type="entry name" value="PHOSPHOTRIESTERASE_2"/>
    <property type="match status" value="1"/>
</dbReference>
<accession>A0A5C8HVG6</accession>
<evidence type="ECO:0008006" key="7">
    <source>
        <dbReference type="Google" id="ProtNLM"/>
    </source>
</evidence>
<dbReference type="Pfam" id="PF02126">
    <property type="entry name" value="PTE"/>
    <property type="match status" value="2"/>
</dbReference>
<keyword evidence="2" id="KW-0378">Hydrolase</keyword>